<sequence length="155" mass="17211">RLFAHDWRAVPPKVWLDRLNRPPVAETGSTVELAVLSRAEFTEAVRQALRQISRLDALAASPLARTRLVTERSGQERAAALQGLLRAAIEALRDDPRASKFHRALSITFLSGAPTQQVAAEQLGLPFTTYRRHLVAGVERVCADLWRSELHGTVQ</sequence>
<feature type="non-terminal residue" evidence="1">
    <location>
        <position position="1"/>
    </location>
</feature>
<reference evidence="2" key="1">
    <citation type="journal article" date="2019" name="Int. J. Syst. Evol. Microbiol.">
        <title>The Global Catalogue of Microorganisms (GCM) 10K type strain sequencing project: providing services to taxonomists for standard genome sequencing and annotation.</title>
        <authorList>
            <consortium name="The Broad Institute Genomics Platform"/>
            <consortium name="The Broad Institute Genome Sequencing Center for Infectious Disease"/>
            <person name="Wu L."/>
            <person name="Ma J."/>
        </authorList>
    </citation>
    <scope>NUCLEOTIDE SEQUENCE [LARGE SCALE GENOMIC DNA]</scope>
    <source>
        <strain evidence="2">CCUG 53903</strain>
    </source>
</reference>
<dbReference type="EMBL" id="JBHSPA010000136">
    <property type="protein sequence ID" value="MFC5835942.1"/>
    <property type="molecule type" value="Genomic_DNA"/>
</dbReference>
<dbReference type="GO" id="GO:0005524">
    <property type="term" value="F:ATP binding"/>
    <property type="evidence" value="ECO:0007669"/>
    <property type="project" value="UniProtKB-KW"/>
</dbReference>
<proteinExistence type="predicted"/>
<name>A0ABW1DED6_9ACTN</name>
<gene>
    <name evidence="1" type="ORF">ACFPZ3_70040</name>
</gene>
<keyword evidence="1" id="KW-0067">ATP-binding</keyword>
<accession>A0ABW1DED6</accession>
<evidence type="ECO:0000313" key="1">
    <source>
        <dbReference type="EMBL" id="MFC5835942.1"/>
    </source>
</evidence>
<comment type="caution">
    <text evidence="1">The sequence shown here is derived from an EMBL/GenBank/DDBJ whole genome shotgun (WGS) entry which is preliminary data.</text>
</comment>
<evidence type="ECO:0000313" key="2">
    <source>
        <dbReference type="Proteomes" id="UP001596058"/>
    </source>
</evidence>
<protein>
    <submittedName>
        <fullName evidence="1">ATP-binding protein</fullName>
    </submittedName>
</protein>
<keyword evidence="2" id="KW-1185">Reference proteome</keyword>
<organism evidence="1 2">
    <name type="scientific">Nonomuraea insulae</name>
    <dbReference type="NCBI Taxonomy" id="1616787"/>
    <lineage>
        <taxon>Bacteria</taxon>
        <taxon>Bacillati</taxon>
        <taxon>Actinomycetota</taxon>
        <taxon>Actinomycetes</taxon>
        <taxon>Streptosporangiales</taxon>
        <taxon>Streptosporangiaceae</taxon>
        <taxon>Nonomuraea</taxon>
    </lineage>
</organism>
<dbReference type="Proteomes" id="UP001596058">
    <property type="component" value="Unassembled WGS sequence"/>
</dbReference>
<keyword evidence="1" id="KW-0547">Nucleotide-binding</keyword>